<sequence length="428" mass="47999">MDREALIHFIGGAAGGTAGTALTCPLEVIKTRLQSSKHGFDQSSTNTNDPGGGKASTSNSMKSASNGSSANIRRFVAYNQPIRPSENVFSLFKSFRLSFVVSQRYCHLSTKEAARRGSKRAIFKYISDIVKKEGLPALYKGLIPNLIGVAPSKAVYFYTYSTCKRFWNQTDILVPNSAMVHMVSAGFAGFVTATAINPVWLVKTRLQLHHGPLKIRECISRIYNREGIRGFYKGVTASYVGISETIVQFVCYEYLREKIDNMDWTRENTKFFNFMIAGGIAKFFACIVAYPHEVARTRLREEGGSRGLWKTFKTLYAENGYRTLYRGLSVQLLRSVPNTAITMGTFHCECAVGLHQFHHSLPSSLSCDFFSFRSDCFVPLPFKPNVLFETKTAILTYLLSKIVLNKSSLQAERRIWHLKKGIQSSDHC</sequence>
<dbReference type="Proteomes" id="UP000887576">
    <property type="component" value="Unplaced"/>
</dbReference>
<organism evidence="1 2">
    <name type="scientific">Panagrolaimus sp. JU765</name>
    <dbReference type="NCBI Taxonomy" id="591449"/>
    <lineage>
        <taxon>Eukaryota</taxon>
        <taxon>Metazoa</taxon>
        <taxon>Ecdysozoa</taxon>
        <taxon>Nematoda</taxon>
        <taxon>Chromadorea</taxon>
        <taxon>Rhabditida</taxon>
        <taxon>Tylenchina</taxon>
        <taxon>Panagrolaimomorpha</taxon>
        <taxon>Panagrolaimoidea</taxon>
        <taxon>Panagrolaimidae</taxon>
        <taxon>Panagrolaimus</taxon>
    </lineage>
</organism>
<proteinExistence type="predicted"/>
<name>A0AC34QIE4_9BILA</name>
<reference evidence="2" key="1">
    <citation type="submission" date="2022-11" db="UniProtKB">
        <authorList>
            <consortium name="WormBaseParasite"/>
        </authorList>
    </citation>
    <scope>IDENTIFICATION</scope>
</reference>
<evidence type="ECO:0000313" key="1">
    <source>
        <dbReference type="Proteomes" id="UP000887576"/>
    </source>
</evidence>
<accession>A0AC34QIE4</accession>
<evidence type="ECO:0000313" key="2">
    <source>
        <dbReference type="WBParaSite" id="JU765_v2.g16625.t1"/>
    </source>
</evidence>
<protein>
    <submittedName>
        <fullName evidence="2">Mitochondrial carrier protein</fullName>
    </submittedName>
</protein>
<dbReference type="WBParaSite" id="JU765_v2.g16625.t1">
    <property type="protein sequence ID" value="JU765_v2.g16625.t1"/>
    <property type="gene ID" value="JU765_v2.g16625"/>
</dbReference>